<keyword evidence="3" id="KW-1185">Reference proteome</keyword>
<feature type="compositionally biased region" description="Polar residues" evidence="1">
    <location>
        <begin position="129"/>
        <end position="139"/>
    </location>
</feature>
<reference evidence="2 3" key="1">
    <citation type="journal article" date="2023" name="Plants (Basel)">
        <title>Bridging the Gap: Combining Genomics and Transcriptomics Approaches to Understand Stylosanthes scabra, an Orphan Legume from the Brazilian Caatinga.</title>
        <authorList>
            <person name="Ferreira-Neto J.R.C."/>
            <person name="da Silva M.D."/>
            <person name="Binneck E."/>
            <person name="de Melo N.F."/>
            <person name="da Silva R.H."/>
            <person name="de Melo A.L.T.M."/>
            <person name="Pandolfi V."/>
            <person name="Bustamante F.O."/>
            <person name="Brasileiro-Vidal A.C."/>
            <person name="Benko-Iseppon A.M."/>
        </authorList>
    </citation>
    <scope>NUCLEOTIDE SEQUENCE [LARGE SCALE GENOMIC DNA]</scope>
    <source>
        <tissue evidence="2">Leaves</tissue>
    </source>
</reference>
<gene>
    <name evidence="2" type="ORF">PIB30_016116</name>
</gene>
<sequence>MTQRSSTFQTRTEASSLRIPPVGYLHETSTTERGDVIHHFIVVIPPGPGLEALSAAGHYSSDELLAREDGAAALAGMMLRAFNIINYDLSNDLLEEARDRNDKLHSQNSQINREYMNYRDDYPYDARESSNSSEEYYLP</sequence>
<accession>A0ABU6R7H8</accession>
<protein>
    <submittedName>
        <fullName evidence="2">Uncharacterized protein</fullName>
    </submittedName>
</protein>
<proteinExistence type="predicted"/>
<feature type="region of interest" description="Disordered" evidence="1">
    <location>
        <begin position="117"/>
        <end position="139"/>
    </location>
</feature>
<dbReference type="EMBL" id="JASCZI010030253">
    <property type="protein sequence ID" value="MED6119907.1"/>
    <property type="molecule type" value="Genomic_DNA"/>
</dbReference>
<feature type="compositionally biased region" description="Basic and acidic residues" evidence="1">
    <location>
        <begin position="117"/>
        <end position="128"/>
    </location>
</feature>
<evidence type="ECO:0000313" key="3">
    <source>
        <dbReference type="Proteomes" id="UP001341840"/>
    </source>
</evidence>
<dbReference type="Proteomes" id="UP001341840">
    <property type="component" value="Unassembled WGS sequence"/>
</dbReference>
<evidence type="ECO:0000256" key="1">
    <source>
        <dbReference type="SAM" id="MobiDB-lite"/>
    </source>
</evidence>
<evidence type="ECO:0000313" key="2">
    <source>
        <dbReference type="EMBL" id="MED6119907.1"/>
    </source>
</evidence>
<comment type="caution">
    <text evidence="2">The sequence shown here is derived from an EMBL/GenBank/DDBJ whole genome shotgun (WGS) entry which is preliminary data.</text>
</comment>
<organism evidence="2 3">
    <name type="scientific">Stylosanthes scabra</name>
    <dbReference type="NCBI Taxonomy" id="79078"/>
    <lineage>
        <taxon>Eukaryota</taxon>
        <taxon>Viridiplantae</taxon>
        <taxon>Streptophyta</taxon>
        <taxon>Embryophyta</taxon>
        <taxon>Tracheophyta</taxon>
        <taxon>Spermatophyta</taxon>
        <taxon>Magnoliopsida</taxon>
        <taxon>eudicotyledons</taxon>
        <taxon>Gunneridae</taxon>
        <taxon>Pentapetalae</taxon>
        <taxon>rosids</taxon>
        <taxon>fabids</taxon>
        <taxon>Fabales</taxon>
        <taxon>Fabaceae</taxon>
        <taxon>Papilionoideae</taxon>
        <taxon>50 kb inversion clade</taxon>
        <taxon>dalbergioids sensu lato</taxon>
        <taxon>Dalbergieae</taxon>
        <taxon>Pterocarpus clade</taxon>
        <taxon>Stylosanthes</taxon>
    </lineage>
</organism>
<name>A0ABU6R7H8_9FABA</name>